<sequence>MKHTRALSPYTSSYDGCETTTRTGGANEVDSCLMEMAAIGLLRHFSLSRNAAERWWADLGGGGRAARCNGCYATPTKSSSRLLSPRRKKAAYGRGVGVRIAAKSLQEGDSARECPG</sequence>
<dbReference type="WBParaSite" id="PSAMB.scaffold9097size5373.g32102.t1">
    <property type="protein sequence ID" value="PSAMB.scaffold9097size5373.g32102.t1"/>
    <property type="gene ID" value="PSAMB.scaffold9097size5373.g32102"/>
</dbReference>
<dbReference type="Proteomes" id="UP000887566">
    <property type="component" value="Unplaced"/>
</dbReference>
<protein>
    <submittedName>
        <fullName evidence="2">Uncharacterized protein</fullName>
    </submittedName>
</protein>
<keyword evidence="1" id="KW-1185">Reference proteome</keyword>
<proteinExistence type="predicted"/>
<name>A0A914XP54_9BILA</name>
<evidence type="ECO:0000313" key="2">
    <source>
        <dbReference type="WBParaSite" id="PSAMB.scaffold9097size5373.g32102.t1"/>
    </source>
</evidence>
<accession>A0A914XP54</accession>
<dbReference type="AlphaFoldDB" id="A0A914XP54"/>
<evidence type="ECO:0000313" key="1">
    <source>
        <dbReference type="Proteomes" id="UP000887566"/>
    </source>
</evidence>
<organism evidence="1 2">
    <name type="scientific">Plectus sambesii</name>
    <dbReference type="NCBI Taxonomy" id="2011161"/>
    <lineage>
        <taxon>Eukaryota</taxon>
        <taxon>Metazoa</taxon>
        <taxon>Ecdysozoa</taxon>
        <taxon>Nematoda</taxon>
        <taxon>Chromadorea</taxon>
        <taxon>Plectida</taxon>
        <taxon>Plectina</taxon>
        <taxon>Plectoidea</taxon>
        <taxon>Plectidae</taxon>
        <taxon>Plectus</taxon>
    </lineage>
</organism>
<reference evidence="2" key="1">
    <citation type="submission" date="2022-11" db="UniProtKB">
        <authorList>
            <consortium name="WormBaseParasite"/>
        </authorList>
    </citation>
    <scope>IDENTIFICATION</scope>
</reference>